<dbReference type="PROSITE" id="PS00625">
    <property type="entry name" value="RCC1_1"/>
    <property type="match status" value="1"/>
</dbReference>
<dbReference type="InterPro" id="IPR051553">
    <property type="entry name" value="Ran_GTPase-activating"/>
</dbReference>
<evidence type="ECO:0000313" key="3">
    <source>
        <dbReference type="Proteomes" id="UP001148786"/>
    </source>
</evidence>
<dbReference type="Gene3D" id="2.130.10.30">
    <property type="entry name" value="Regulator of chromosome condensation 1/beta-lactamase-inhibitor protein II"/>
    <property type="match status" value="1"/>
</dbReference>
<dbReference type="GO" id="GO:0005085">
    <property type="term" value="F:guanyl-nucleotide exchange factor activity"/>
    <property type="evidence" value="ECO:0007669"/>
    <property type="project" value="TreeGrafter"/>
</dbReference>
<keyword evidence="3" id="KW-1185">Reference proteome</keyword>
<dbReference type="InterPro" id="IPR009091">
    <property type="entry name" value="RCC1/BLIP-II"/>
</dbReference>
<proteinExistence type="predicted"/>
<gene>
    <name evidence="2" type="ORF">NLJ89_g12327</name>
</gene>
<comment type="caution">
    <text evidence="2">The sequence shown here is derived from an EMBL/GenBank/DDBJ whole genome shotgun (WGS) entry which is preliminary data.</text>
</comment>
<protein>
    <submittedName>
        <fullName evidence="2">Uncharacterized protein</fullName>
    </submittedName>
</protein>
<dbReference type="Proteomes" id="UP001148786">
    <property type="component" value="Unassembled WGS sequence"/>
</dbReference>
<feature type="repeat" description="RCC1" evidence="1">
    <location>
        <begin position="51"/>
        <end position="119"/>
    </location>
</feature>
<dbReference type="AlphaFoldDB" id="A0A9W8MP66"/>
<feature type="repeat" description="RCC1" evidence="1">
    <location>
        <begin position="120"/>
        <end position="179"/>
    </location>
</feature>
<dbReference type="PANTHER" id="PTHR45982">
    <property type="entry name" value="REGULATOR OF CHROMOSOME CONDENSATION"/>
    <property type="match status" value="1"/>
</dbReference>
<dbReference type="PROSITE" id="PS50012">
    <property type="entry name" value="RCC1_3"/>
    <property type="match status" value="2"/>
</dbReference>
<dbReference type="EMBL" id="JANKHO010004012">
    <property type="protein sequence ID" value="KAJ3479447.1"/>
    <property type="molecule type" value="Genomic_DNA"/>
</dbReference>
<evidence type="ECO:0000313" key="2">
    <source>
        <dbReference type="EMBL" id="KAJ3479447.1"/>
    </source>
</evidence>
<dbReference type="PROSITE" id="PS00626">
    <property type="entry name" value="RCC1_2"/>
    <property type="match status" value="1"/>
</dbReference>
<accession>A0A9W8MP66</accession>
<evidence type="ECO:0000256" key="1">
    <source>
        <dbReference type="PROSITE-ProRule" id="PRU00235"/>
    </source>
</evidence>
<dbReference type="OrthoDB" id="61110at2759"/>
<dbReference type="SUPFAM" id="SSF50985">
    <property type="entry name" value="RCC1/BLIP-II"/>
    <property type="match status" value="1"/>
</dbReference>
<sequence length="212" mass="22424">MGPGILDEIQKPKRNLWAEEQMQKGTFGEGNAGIEFVASGGLHTVFIDESGTVWTCGVNDDAALGRVTQNVPDPNDPGSFLSVDDLTSIPQPLQSLVDEGFRAVKVVAGDSISAALSDKGELRVWGSFRVNEGSLGFASGLKHQFTPVPILALSHKPNDIEKVSSIASGGNHLSSSPPMAISTHGVLASSHNLVAKSSRGARYTAQFRRRSS</sequence>
<reference evidence="2" key="1">
    <citation type="submission" date="2022-07" db="EMBL/GenBank/DDBJ databases">
        <title>Genome Sequence of Agrocybe chaxingu.</title>
        <authorList>
            <person name="Buettner E."/>
        </authorList>
    </citation>
    <scope>NUCLEOTIDE SEQUENCE</scope>
    <source>
        <strain evidence="2">MP-N11</strain>
    </source>
</reference>
<dbReference type="Pfam" id="PF00415">
    <property type="entry name" value="RCC1"/>
    <property type="match status" value="1"/>
</dbReference>
<organism evidence="2 3">
    <name type="scientific">Agrocybe chaxingu</name>
    <dbReference type="NCBI Taxonomy" id="84603"/>
    <lineage>
        <taxon>Eukaryota</taxon>
        <taxon>Fungi</taxon>
        <taxon>Dikarya</taxon>
        <taxon>Basidiomycota</taxon>
        <taxon>Agaricomycotina</taxon>
        <taxon>Agaricomycetes</taxon>
        <taxon>Agaricomycetidae</taxon>
        <taxon>Agaricales</taxon>
        <taxon>Agaricineae</taxon>
        <taxon>Strophariaceae</taxon>
        <taxon>Agrocybe</taxon>
    </lineage>
</organism>
<dbReference type="InterPro" id="IPR000408">
    <property type="entry name" value="Reg_chr_condens"/>
</dbReference>
<name>A0A9W8MP66_9AGAR</name>
<dbReference type="PANTHER" id="PTHR45982:SF1">
    <property type="entry name" value="REGULATOR OF CHROMOSOME CONDENSATION"/>
    <property type="match status" value="1"/>
</dbReference>
<dbReference type="GO" id="GO:0005737">
    <property type="term" value="C:cytoplasm"/>
    <property type="evidence" value="ECO:0007669"/>
    <property type="project" value="TreeGrafter"/>
</dbReference>
<dbReference type="PRINTS" id="PR00633">
    <property type="entry name" value="RCCNDNSATION"/>
</dbReference>